<dbReference type="Proteomes" id="UP000187012">
    <property type="component" value="Unassembled WGS sequence"/>
</dbReference>
<feature type="binding site" evidence="2">
    <location>
        <position position="144"/>
    </location>
    <ligand>
        <name>Mn(2+)</name>
        <dbReference type="ChEBI" id="CHEBI:29035"/>
        <label>2</label>
    </ligand>
</feature>
<dbReference type="PANTHER" id="PTHR11014:SF63">
    <property type="entry name" value="METALLOPEPTIDASE, PUTATIVE (AFU_ORTHOLOGUE AFUA_6G09600)-RELATED"/>
    <property type="match status" value="1"/>
</dbReference>
<evidence type="ECO:0000256" key="2">
    <source>
        <dbReference type="PIRSR" id="PIRSR005962-1"/>
    </source>
</evidence>
<dbReference type="Gene3D" id="3.40.630.10">
    <property type="entry name" value="Zn peptidases"/>
    <property type="match status" value="1"/>
</dbReference>
<reference evidence="4 5" key="1">
    <citation type="submission" date="2016-12" db="EMBL/GenBank/DDBJ databases">
        <authorList>
            <person name="Song W.-J."/>
            <person name="Kurnit D.M."/>
        </authorList>
    </citation>
    <scope>NUCLEOTIDE SEQUENCE [LARGE SCALE GENOMIC DNA]</scope>
    <source>
        <strain evidence="4 5">STM7296</strain>
    </source>
</reference>
<keyword evidence="2" id="KW-0464">Manganese</keyword>
<dbReference type="GO" id="GO:0019877">
    <property type="term" value="P:diaminopimelate biosynthetic process"/>
    <property type="evidence" value="ECO:0007669"/>
    <property type="project" value="UniProtKB-ARBA"/>
</dbReference>
<dbReference type="Pfam" id="PF07687">
    <property type="entry name" value="M20_dimer"/>
    <property type="match status" value="1"/>
</dbReference>
<evidence type="ECO:0000259" key="3">
    <source>
        <dbReference type="Pfam" id="PF07687"/>
    </source>
</evidence>
<organism evidence="4 5">
    <name type="scientific">Paraburkholderia ribeironis</name>
    <dbReference type="NCBI Taxonomy" id="1247936"/>
    <lineage>
        <taxon>Bacteria</taxon>
        <taxon>Pseudomonadati</taxon>
        <taxon>Pseudomonadota</taxon>
        <taxon>Betaproteobacteria</taxon>
        <taxon>Burkholderiales</taxon>
        <taxon>Burkholderiaceae</taxon>
        <taxon>Paraburkholderia</taxon>
    </lineage>
</organism>
<dbReference type="GO" id="GO:0046872">
    <property type="term" value="F:metal ion binding"/>
    <property type="evidence" value="ECO:0007669"/>
    <property type="project" value="UniProtKB-KW"/>
</dbReference>
<dbReference type="InterPro" id="IPR011650">
    <property type="entry name" value="Peptidase_M20_dimer"/>
</dbReference>
<feature type="binding site" evidence="2">
    <location>
        <position position="179"/>
    </location>
    <ligand>
        <name>Mn(2+)</name>
        <dbReference type="ChEBI" id="CHEBI:29035"/>
        <label>2</label>
    </ligand>
</feature>
<dbReference type="FunFam" id="3.30.70.360:FF:000001">
    <property type="entry name" value="N-acetyldiaminopimelate deacetylase"/>
    <property type="match status" value="1"/>
</dbReference>
<sequence>MPSGATICASGRVKQPIGYSAGLFAAYRAASIHGAIVMNEAVRLTEVSDLEPAAQSLREIRQHIHHHPELAYEELQTAALVAQKLEQWGWRVTRGVGRTGVVGTLKAGDGQRSIGIRADMDALPIVEQTGLPYASGTHGKMHACGHDGHTTMLLGAAQRLAATRNFSGTVHLYFQPAEESGIDSGALKMINDGLFERFACDAVFGMHNHPGAEPGVLLFRKGPFMSAGDKAIITIEGVGGHAARPHLTVDPVVVAASIVMALQTIVARNVDPSQPAVVTVGSMHAGTANNVISNSATLELSVRSFSPEVRALLKKRITELAESQAASYGGKALVEYIEGYPVVINSDAETDFAVEVARELVGDDKVVAHTDILMGSEDFAFMLQKRPGTFLRIGNGVGEDGCMVHNPHYDFNDRNLPIGAAFWARLVERYLGR</sequence>
<dbReference type="NCBIfam" id="TIGR01891">
    <property type="entry name" value="amidohydrolases"/>
    <property type="match status" value="1"/>
</dbReference>
<dbReference type="InterPro" id="IPR017439">
    <property type="entry name" value="Amidohydrolase"/>
</dbReference>
<protein>
    <submittedName>
        <fullName evidence="4">Hippurate hydrolase</fullName>
        <ecNumber evidence="4">3.5.1.32</ecNumber>
    </submittedName>
</protein>
<accession>A0A1N7RIY1</accession>
<dbReference type="GO" id="GO:0047980">
    <property type="term" value="F:hippurate hydrolase activity"/>
    <property type="evidence" value="ECO:0007669"/>
    <property type="project" value="UniProtKB-EC"/>
</dbReference>
<dbReference type="InterPro" id="IPR036264">
    <property type="entry name" value="Bact_exopeptidase_dim_dom"/>
</dbReference>
<keyword evidence="2" id="KW-0479">Metal-binding</keyword>
<evidence type="ECO:0000313" key="5">
    <source>
        <dbReference type="Proteomes" id="UP000187012"/>
    </source>
</evidence>
<feature type="binding site" evidence="2">
    <location>
        <position position="207"/>
    </location>
    <ligand>
        <name>Mn(2+)</name>
        <dbReference type="ChEBI" id="CHEBI:29035"/>
        <label>2</label>
    </ligand>
</feature>
<dbReference type="EMBL" id="CYGX02000003">
    <property type="protein sequence ID" value="SIT35078.1"/>
    <property type="molecule type" value="Genomic_DNA"/>
</dbReference>
<comment type="cofactor">
    <cofactor evidence="2">
        <name>Mn(2+)</name>
        <dbReference type="ChEBI" id="CHEBI:29035"/>
    </cofactor>
    <text evidence="2">The Mn(2+) ion enhances activity.</text>
</comment>
<name>A0A1N7RIY1_9BURK</name>
<gene>
    <name evidence="4" type="primary">hipO</name>
    <name evidence="4" type="ORF">BN2475_30083</name>
</gene>
<dbReference type="SUPFAM" id="SSF53187">
    <property type="entry name" value="Zn-dependent exopeptidases"/>
    <property type="match status" value="1"/>
</dbReference>
<evidence type="ECO:0000313" key="4">
    <source>
        <dbReference type="EMBL" id="SIT35078.1"/>
    </source>
</evidence>
<dbReference type="AlphaFoldDB" id="A0A1N7RIY1"/>
<proteinExistence type="predicted"/>
<dbReference type="PANTHER" id="PTHR11014">
    <property type="entry name" value="PEPTIDASE M20 FAMILY MEMBER"/>
    <property type="match status" value="1"/>
</dbReference>
<dbReference type="EC" id="3.5.1.32" evidence="4"/>
<dbReference type="Pfam" id="PF01546">
    <property type="entry name" value="Peptidase_M20"/>
    <property type="match status" value="1"/>
</dbReference>
<keyword evidence="1 4" id="KW-0378">Hydrolase</keyword>
<feature type="binding site" evidence="2">
    <location>
        <position position="146"/>
    </location>
    <ligand>
        <name>Mn(2+)</name>
        <dbReference type="ChEBI" id="CHEBI:29035"/>
        <label>2</label>
    </ligand>
</feature>
<dbReference type="GO" id="GO:0050118">
    <property type="term" value="F:N-acetyldiaminopimelate deacetylase activity"/>
    <property type="evidence" value="ECO:0007669"/>
    <property type="project" value="UniProtKB-ARBA"/>
</dbReference>
<dbReference type="STRING" id="1247936.BN2475_30083"/>
<feature type="binding site" evidence="2">
    <location>
        <position position="405"/>
    </location>
    <ligand>
        <name>Mn(2+)</name>
        <dbReference type="ChEBI" id="CHEBI:29035"/>
        <label>2</label>
    </ligand>
</feature>
<feature type="domain" description="Peptidase M20 dimerisation" evidence="3">
    <location>
        <begin position="231"/>
        <end position="327"/>
    </location>
</feature>
<dbReference type="CDD" id="cd05666">
    <property type="entry name" value="M20_Acy1-like"/>
    <property type="match status" value="1"/>
</dbReference>
<dbReference type="PIRSF" id="PIRSF005962">
    <property type="entry name" value="Pept_M20D_amidohydro"/>
    <property type="match status" value="1"/>
</dbReference>
<evidence type="ECO:0000256" key="1">
    <source>
        <dbReference type="ARBA" id="ARBA00022801"/>
    </source>
</evidence>
<dbReference type="SUPFAM" id="SSF55031">
    <property type="entry name" value="Bacterial exopeptidase dimerisation domain"/>
    <property type="match status" value="1"/>
</dbReference>
<dbReference type="Gene3D" id="3.30.70.360">
    <property type="match status" value="1"/>
</dbReference>
<dbReference type="InterPro" id="IPR002933">
    <property type="entry name" value="Peptidase_M20"/>
</dbReference>
<keyword evidence="5" id="KW-1185">Reference proteome</keyword>